<keyword evidence="2 4" id="KW-0560">Oxidoreductase</keyword>
<keyword evidence="1" id="KW-0521">NADP</keyword>
<evidence type="ECO:0000256" key="3">
    <source>
        <dbReference type="ARBA" id="ARBA00023027"/>
    </source>
</evidence>
<evidence type="ECO:0000259" key="5">
    <source>
        <dbReference type="Pfam" id="PF00389"/>
    </source>
</evidence>
<feature type="domain" description="D-isomer specific 2-hydroxyacid dehydrogenase catalytic" evidence="5">
    <location>
        <begin position="52"/>
        <end position="321"/>
    </location>
</feature>
<evidence type="ECO:0000259" key="6">
    <source>
        <dbReference type="Pfam" id="PF02826"/>
    </source>
</evidence>
<dbReference type="FunFam" id="3.40.50.720:FF:000213">
    <property type="entry name" value="Putative 2-hydroxyacid dehydrogenase"/>
    <property type="match status" value="1"/>
</dbReference>
<dbReference type="GO" id="GO:0005829">
    <property type="term" value="C:cytosol"/>
    <property type="evidence" value="ECO:0007669"/>
    <property type="project" value="TreeGrafter"/>
</dbReference>
<dbReference type="InterPro" id="IPR050223">
    <property type="entry name" value="D-isomer_2-hydroxyacid_DH"/>
</dbReference>
<reference evidence="7" key="1">
    <citation type="submission" date="2023-02" db="EMBL/GenBank/DDBJ databases">
        <title>Genome of toxic invasive species Heracleum sosnowskyi carries increased number of genes despite the absence of recent whole-genome duplications.</title>
        <authorList>
            <person name="Schelkunov M."/>
            <person name="Shtratnikova V."/>
            <person name="Makarenko M."/>
            <person name="Klepikova A."/>
            <person name="Omelchenko D."/>
            <person name="Novikova G."/>
            <person name="Obukhova E."/>
            <person name="Bogdanov V."/>
            <person name="Penin A."/>
            <person name="Logacheva M."/>
        </authorList>
    </citation>
    <scope>NUCLEOTIDE SEQUENCE</scope>
    <source>
        <strain evidence="7">Hsosn_3</strain>
        <tissue evidence="7">Leaf</tissue>
    </source>
</reference>
<feature type="domain" description="D-isomer specific 2-hydroxyacid dehydrogenase NAD-binding" evidence="6">
    <location>
        <begin position="118"/>
        <end position="290"/>
    </location>
</feature>
<evidence type="ECO:0000313" key="8">
    <source>
        <dbReference type="Proteomes" id="UP001237642"/>
    </source>
</evidence>
<gene>
    <name evidence="7" type="ORF">POM88_030963</name>
</gene>
<keyword evidence="3" id="KW-0520">NAD</keyword>
<dbReference type="Pfam" id="PF02826">
    <property type="entry name" value="2-Hacid_dh_C"/>
    <property type="match status" value="1"/>
</dbReference>
<accession>A0AAD8HZG8</accession>
<reference evidence="7" key="2">
    <citation type="submission" date="2023-05" db="EMBL/GenBank/DDBJ databases">
        <authorList>
            <person name="Schelkunov M.I."/>
        </authorList>
    </citation>
    <scope>NUCLEOTIDE SEQUENCE</scope>
    <source>
        <strain evidence="7">Hsosn_3</strain>
        <tissue evidence="7">Leaf</tissue>
    </source>
</reference>
<evidence type="ECO:0000256" key="1">
    <source>
        <dbReference type="ARBA" id="ARBA00022857"/>
    </source>
</evidence>
<dbReference type="GO" id="GO:0016618">
    <property type="term" value="F:hydroxypyruvate reductase [NAD(P)H] activity"/>
    <property type="evidence" value="ECO:0007669"/>
    <property type="project" value="TreeGrafter"/>
</dbReference>
<dbReference type="GO" id="GO:0051287">
    <property type="term" value="F:NAD binding"/>
    <property type="evidence" value="ECO:0007669"/>
    <property type="project" value="InterPro"/>
</dbReference>
<evidence type="ECO:0000313" key="7">
    <source>
        <dbReference type="EMBL" id="KAK1374770.1"/>
    </source>
</evidence>
<evidence type="ECO:0000256" key="4">
    <source>
        <dbReference type="RuleBase" id="RU003719"/>
    </source>
</evidence>
<evidence type="ECO:0000256" key="2">
    <source>
        <dbReference type="ARBA" id="ARBA00023002"/>
    </source>
</evidence>
<keyword evidence="8" id="KW-1185">Reference proteome</keyword>
<comment type="caution">
    <text evidence="7">The sequence shown here is derived from an EMBL/GenBank/DDBJ whole genome shotgun (WGS) entry which is preliminary data.</text>
</comment>
<sequence length="324" mass="35430">MASLQASIIACESRPWVLIHQWSSSKLNFNDWLETRFRLLEPNHPAFTLLSKSCRALVCVGAAPVTSDTLRQCPSLELVVGSSTGLDHIDIAECHRRGIKVTNVGNAFSEDVADYAVGLYMDVLRRISAADRFSRTGMWPVMGDYPLGSKLGGKRVGIVGLGNIGLKIAKRLGTFGCIITYNSRKKKPHIPYLYYSNVSDLAANSDALIVCCALTKETHHLINKDVMTSLGKNGIIINVGRGALINEKELVEFLVRGEIGGAGLDVYENEPAVPEELFILDNIVLSPHRAICTPESMAAMQTVVIGNLEAFFANKPLLSQIKFE</sequence>
<dbReference type="SUPFAM" id="SSF52283">
    <property type="entry name" value="Formate/glycerate dehydrogenase catalytic domain-like"/>
    <property type="match status" value="1"/>
</dbReference>
<protein>
    <submittedName>
        <fullName evidence="7">Glyoxylate/hydroxypyruvate reductase HPR3</fullName>
    </submittedName>
</protein>
<dbReference type="CDD" id="cd12156">
    <property type="entry name" value="HPPR"/>
    <property type="match status" value="1"/>
</dbReference>
<dbReference type="GO" id="GO:0030267">
    <property type="term" value="F:glyoxylate reductase (NADPH) activity"/>
    <property type="evidence" value="ECO:0007669"/>
    <property type="project" value="TreeGrafter"/>
</dbReference>
<dbReference type="EMBL" id="JAUIZM010000007">
    <property type="protein sequence ID" value="KAK1374770.1"/>
    <property type="molecule type" value="Genomic_DNA"/>
</dbReference>
<dbReference type="PANTHER" id="PTHR10996">
    <property type="entry name" value="2-HYDROXYACID DEHYDROGENASE-RELATED"/>
    <property type="match status" value="1"/>
</dbReference>
<dbReference type="InterPro" id="IPR006140">
    <property type="entry name" value="D-isomer_DH_NAD-bd"/>
</dbReference>
<dbReference type="PANTHER" id="PTHR10996:SF268">
    <property type="entry name" value="GLYOXYLATE_HYDROXYPYRUVATE REDUCTASE HPR3"/>
    <property type="match status" value="1"/>
</dbReference>
<dbReference type="Gene3D" id="3.40.50.720">
    <property type="entry name" value="NAD(P)-binding Rossmann-like Domain"/>
    <property type="match status" value="2"/>
</dbReference>
<dbReference type="Pfam" id="PF00389">
    <property type="entry name" value="2-Hacid_dh"/>
    <property type="match status" value="1"/>
</dbReference>
<dbReference type="AlphaFoldDB" id="A0AAD8HZG8"/>
<comment type="similarity">
    <text evidence="4">Belongs to the D-isomer specific 2-hydroxyacid dehydrogenase family.</text>
</comment>
<proteinExistence type="inferred from homology"/>
<name>A0AAD8HZG8_9APIA</name>
<dbReference type="InterPro" id="IPR036291">
    <property type="entry name" value="NAD(P)-bd_dom_sf"/>
</dbReference>
<dbReference type="SUPFAM" id="SSF51735">
    <property type="entry name" value="NAD(P)-binding Rossmann-fold domains"/>
    <property type="match status" value="1"/>
</dbReference>
<dbReference type="Proteomes" id="UP001237642">
    <property type="component" value="Unassembled WGS sequence"/>
</dbReference>
<dbReference type="InterPro" id="IPR006139">
    <property type="entry name" value="D-isomer_2_OHA_DH_cat_dom"/>
</dbReference>
<organism evidence="7 8">
    <name type="scientific">Heracleum sosnowskyi</name>
    <dbReference type="NCBI Taxonomy" id="360622"/>
    <lineage>
        <taxon>Eukaryota</taxon>
        <taxon>Viridiplantae</taxon>
        <taxon>Streptophyta</taxon>
        <taxon>Embryophyta</taxon>
        <taxon>Tracheophyta</taxon>
        <taxon>Spermatophyta</taxon>
        <taxon>Magnoliopsida</taxon>
        <taxon>eudicotyledons</taxon>
        <taxon>Gunneridae</taxon>
        <taxon>Pentapetalae</taxon>
        <taxon>asterids</taxon>
        <taxon>campanulids</taxon>
        <taxon>Apiales</taxon>
        <taxon>Apiaceae</taxon>
        <taxon>Apioideae</taxon>
        <taxon>apioid superclade</taxon>
        <taxon>Tordylieae</taxon>
        <taxon>Tordyliinae</taxon>
        <taxon>Heracleum</taxon>
    </lineage>
</organism>